<dbReference type="SUPFAM" id="SSF54928">
    <property type="entry name" value="RNA-binding domain, RBD"/>
    <property type="match status" value="5"/>
</dbReference>
<dbReference type="PANTHER" id="PTHR48039">
    <property type="entry name" value="RNA-BINDING MOTIF PROTEIN 14B"/>
    <property type="match status" value="1"/>
</dbReference>
<evidence type="ECO:0000256" key="5">
    <source>
        <dbReference type="ARBA" id="ARBA00022884"/>
    </source>
</evidence>
<feature type="domain" description="RRM" evidence="12">
    <location>
        <begin position="1143"/>
        <end position="1228"/>
    </location>
</feature>
<evidence type="ECO:0000256" key="9">
    <source>
        <dbReference type="PROSITE-ProRule" id="PRU00176"/>
    </source>
</evidence>
<dbReference type="Gene3D" id="3.30.70.330">
    <property type="match status" value="6"/>
</dbReference>
<evidence type="ECO:0000256" key="3">
    <source>
        <dbReference type="ARBA" id="ARBA00022692"/>
    </source>
</evidence>
<comment type="subcellular location">
    <subcellularLocation>
        <location evidence="2">Membrane</location>
        <topology evidence="2">Multi-pass membrane protein</topology>
    </subcellularLocation>
    <subcellularLocation>
        <location evidence="1">Nucleus</location>
    </subcellularLocation>
</comment>
<feature type="domain" description="RRM" evidence="12">
    <location>
        <begin position="789"/>
        <end position="867"/>
    </location>
</feature>
<feature type="region of interest" description="Disordered" evidence="10">
    <location>
        <begin position="866"/>
        <end position="901"/>
    </location>
</feature>
<feature type="transmembrane region" description="Helical" evidence="11">
    <location>
        <begin position="380"/>
        <end position="405"/>
    </location>
</feature>
<feature type="domain" description="RRM" evidence="12">
    <location>
        <begin position="517"/>
        <end position="594"/>
    </location>
</feature>
<dbReference type="GO" id="GO:0016020">
    <property type="term" value="C:membrane"/>
    <property type="evidence" value="ECO:0007669"/>
    <property type="project" value="UniProtKB-SubCell"/>
</dbReference>
<dbReference type="Pfam" id="PF00083">
    <property type="entry name" value="Sugar_tr"/>
    <property type="match status" value="1"/>
</dbReference>
<dbReference type="EMBL" id="CADEPM010000005">
    <property type="protein sequence ID" value="CAB3406939.1"/>
    <property type="molecule type" value="Genomic_DNA"/>
</dbReference>
<dbReference type="SUPFAM" id="SSF103473">
    <property type="entry name" value="MFS general substrate transporter"/>
    <property type="match status" value="1"/>
</dbReference>
<feature type="transmembrane region" description="Helical" evidence="11">
    <location>
        <begin position="101"/>
        <end position="123"/>
    </location>
</feature>
<dbReference type="InterPro" id="IPR034421">
    <property type="entry name" value="RBM19_RRM6"/>
</dbReference>
<keyword evidence="7 11" id="KW-0472">Membrane</keyword>
<evidence type="ECO:0000256" key="2">
    <source>
        <dbReference type="ARBA" id="ARBA00004141"/>
    </source>
</evidence>
<evidence type="ECO:0000256" key="4">
    <source>
        <dbReference type="ARBA" id="ARBA00022737"/>
    </source>
</evidence>
<feature type="transmembrane region" description="Helical" evidence="11">
    <location>
        <begin position="322"/>
        <end position="341"/>
    </location>
</feature>
<dbReference type="InterPro" id="IPR000504">
    <property type="entry name" value="RRM_dom"/>
</dbReference>
<keyword evidence="8" id="KW-0539">Nucleus</keyword>
<proteinExistence type="predicted"/>
<comment type="caution">
    <text evidence="14">The sequence shown here is derived from an EMBL/GenBank/DDBJ whole genome shotgun (WGS) entry which is preliminary data.</text>
</comment>
<gene>
    <name evidence="14" type="ORF">CBOVIS_LOCUS8936</name>
</gene>
<name>A0A8S1F494_9PELO</name>
<evidence type="ECO:0000259" key="13">
    <source>
        <dbReference type="PROSITE" id="PS50850"/>
    </source>
</evidence>
<keyword evidence="6 11" id="KW-1133">Transmembrane helix</keyword>
<evidence type="ECO:0000259" key="12">
    <source>
        <dbReference type="PROSITE" id="PS50102"/>
    </source>
</evidence>
<dbReference type="GO" id="GO:0005730">
    <property type="term" value="C:nucleolus"/>
    <property type="evidence" value="ECO:0007669"/>
    <property type="project" value="TreeGrafter"/>
</dbReference>
<feature type="compositionally biased region" description="Basic and acidic residues" evidence="10">
    <location>
        <begin position="487"/>
        <end position="511"/>
    </location>
</feature>
<organism evidence="14 15">
    <name type="scientific">Caenorhabditis bovis</name>
    <dbReference type="NCBI Taxonomy" id="2654633"/>
    <lineage>
        <taxon>Eukaryota</taxon>
        <taxon>Metazoa</taxon>
        <taxon>Ecdysozoa</taxon>
        <taxon>Nematoda</taxon>
        <taxon>Chromadorea</taxon>
        <taxon>Rhabditida</taxon>
        <taxon>Rhabditina</taxon>
        <taxon>Rhabditomorpha</taxon>
        <taxon>Rhabditoidea</taxon>
        <taxon>Rhabditidae</taxon>
        <taxon>Peloderinae</taxon>
        <taxon>Caenorhabditis</taxon>
    </lineage>
</organism>
<feature type="transmembrane region" description="Helical" evidence="11">
    <location>
        <begin position="445"/>
        <end position="465"/>
    </location>
</feature>
<dbReference type="CDD" id="cd12317">
    <property type="entry name" value="RRM4_RBM19_RRM3_MRD1"/>
    <property type="match status" value="1"/>
</dbReference>
<feature type="region of interest" description="Disordered" evidence="10">
    <location>
        <begin position="1061"/>
        <end position="1131"/>
    </location>
</feature>
<evidence type="ECO:0000313" key="14">
    <source>
        <dbReference type="EMBL" id="CAB3406939.1"/>
    </source>
</evidence>
<feature type="compositionally biased region" description="Basic and acidic residues" evidence="10">
    <location>
        <begin position="866"/>
        <end position="879"/>
    </location>
</feature>
<feature type="transmembrane region" description="Helical" evidence="11">
    <location>
        <begin position="12"/>
        <end position="33"/>
    </location>
</feature>
<sequence length="1374" mass="156212">MGLVGPWRLDVVIMVLYQLTLFFSVQLLFVIFLDFMPTTYCNEKDYCYKMRSKCLTDYDPSQPNLCPRNHSAFRECVIEKKRVDFYSAQWDFQQDCTQLRMLSSSTVTFIGTLFGNIVLGYLADTIGRKPVYVVSVVVGVPSIILSAAINDVKYFYIFRCLTGFAVAGTLTVGWTYGSEMITPSRRFRLRTFPNWANARMIQVGFAWIAGEWRIASYMCAGLSAMILPMIYYLPESPVFLEQKHKFEKARAARMKIAEICRTDYVETDASQVPILKKITPGKLWRSPRLRRNFLVLCFMWFYVGTTIYVTDLNGSDMSKNFYVGQFFSGMLLTVSKISIGIAEPHFSWLGRRLLFLIAQGISLFAYAVILFALYTDNKQTAWYTLAYMSAYAFQSICLESCYLSLAELMPTDVRTTAGAITNILMKIGTILATTTKPLKFFYEPLLFWFNLILASAGFFVVFKYLEESRNINLQTVGQDDISDDETEAPKTEKTEIEKSEKTEKSQMSQKSEKLMTTRLIVKNLPAHCTEANLRKFFDKYGKITDASLKYTKEGKFRGFAFVGFDDEDSAKNAIQSTNQTFMDSKKLQVEECRPFGDANKPRAWSKYAKDSSAYKRAHGEPNVEKSEEKSEPVAKKSKTDSKFDEFLEAKGVDVEKAPKLLKNESEEEKKLLAELMEGIEGDTSLSLLFTGLPASIKMKNVKEWLNPIRIKAVKVARNEEAAAAFVSFNRPPDVRRALQKDGQFLGGFKIGIRVVEAPKRDDDMEEYGAEFVDRQKEEETIREKILETGRLFVRNLPFVTKEADLQYLFKKFGEISDIQVIINKTDGLCKGFAIVEFVFPESAVAAYSALDGVVFKGRMMHILPGDEKRETKGEEKVENGGDATKTAKKRSFKEEKQENLKENANKAHSWNALFLGPNAIADTLAERLNVSKADLLTAESGESAGVRLALAETRLVRETRDFLIENGVRLDAFSKPATKRSDTVMLAKNLPAGVQIEELERMFEKFGNVKKILMPPEGGVSALIIMGNPVDAKKAFKALAYSRFRSQPLYLEWAPYDAVESEAKQPEVKSSKKDDEPKKSKREMTYEERKLERKRRQQGIEEELEEADNQGEQTEVPMSSTSLDENESEKKNEEIEKVIEPNSALFVKNLSFDTTDSALDTLFRKRFGDKIKSAQISKKLNPADPSKNLSMGFGFVQFYRAQDAKEALKSMQGELLDGHCLELKISHRENANIGALKRKDVQNKEQGENTKLLVRNIPFEANIKEIESLFETFGEVKNIRIPRKPGEKNQHRGFGFVDFISVDEARRAFEALVHSTHLYGRRLVLEWAKEDDTVDQLREKTAEKFAGDKGAKKKLKAKIEEFHKQLQVADDEKD</sequence>
<dbReference type="GO" id="GO:0003729">
    <property type="term" value="F:mRNA binding"/>
    <property type="evidence" value="ECO:0007669"/>
    <property type="project" value="TreeGrafter"/>
</dbReference>
<dbReference type="FunFam" id="3.30.70.330:FF:000738">
    <property type="entry name" value="RNA-binding motif protein 19"/>
    <property type="match status" value="1"/>
</dbReference>
<evidence type="ECO:0000256" key="7">
    <source>
        <dbReference type="ARBA" id="ARBA00023136"/>
    </source>
</evidence>
<feature type="transmembrane region" description="Helical" evidence="11">
    <location>
        <begin position="214"/>
        <end position="233"/>
    </location>
</feature>
<feature type="domain" description="RRM" evidence="12">
    <location>
        <begin position="983"/>
        <end position="1056"/>
    </location>
</feature>
<keyword evidence="4" id="KW-0677">Repeat</keyword>
<evidence type="ECO:0000256" key="10">
    <source>
        <dbReference type="SAM" id="MobiDB-lite"/>
    </source>
</evidence>
<dbReference type="PROSITE" id="PS50102">
    <property type="entry name" value="RRM"/>
    <property type="match status" value="5"/>
</dbReference>
<dbReference type="SMART" id="SM00361">
    <property type="entry name" value="RRM_1"/>
    <property type="match status" value="2"/>
</dbReference>
<accession>A0A8S1F494</accession>
<feature type="region of interest" description="Disordered" evidence="10">
    <location>
        <begin position="609"/>
        <end position="640"/>
    </location>
</feature>
<feature type="compositionally biased region" description="Basic and acidic residues" evidence="10">
    <location>
        <begin position="1061"/>
        <end position="1091"/>
    </location>
</feature>
<evidence type="ECO:0000256" key="8">
    <source>
        <dbReference type="ARBA" id="ARBA00023242"/>
    </source>
</evidence>
<dbReference type="InterPro" id="IPR005828">
    <property type="entry name" value="MFS_sugar_transport-like"/>
</dbReference>
<dbReference type="CDD" id="cd12318">
    <property type="entry name" value="RRM5_RBM19_like"/>
    <property type="match status" value="1"/>
</dbReference>
<protein>
    <submittedName>
        <fullName evidence="14">Uncharacterized protein</fullName>
    </submittedName>
</protein>
<dbReference type="InterPro" id="IPR035979">
    <property type="entry name" value="RBD_domain_sf"/>
</dbReference>
<evidence type="ECO:0000256" key="11">
    <source>
        <dbReference type="SAM" id="Phobius"/>
    </source>
</evidence>
<dbReference type="InterPro" id="IPR012677">
    <property type="entry name" value="Nucleotide-bd_a/b_plait_sf"/>
</dbReference>
<evidence type="ECO:0000313" key="15">
    <source>
        <dbReference type="Proteomes" id="UP000494206"/>
    </source>
</evidence>
<feature type="transmembrane region" description="Helical" evidence="11">
    <location>
        <begin position="155"/>
        <end position="177"/>
    </location>
</feature>
<dbReference type="InterPro" id="IPR051945">
    <property type="entry name" value="RRM_MRD1_RNA_proc_ribogen"/>
</dbReference>
<keyword evidence="5 9" id="KW-0694">RNA-binding</keyword>
<dbReference type="SMART" id="SM00360">
    <property type="entry name" value="RRM"/>
    <property type="match status" value="6"/>
</dbReference>
<feature type="transmembrane region" description="Helical" evidence="11">
    <location>
        <begin position="292"/>
        <end position="310"/>
    </location>
</feature>
<dbReference type="Proteomes" id="UP000494206">
    <property type="component" value="Unassembled WGS sequence"/>
</dbReference>
<dbReference type="OrthoDB" id="439639at2759"/>
<dbReference type="GO" id="GO:0022857">
    <property type="term" value="F:transmembrane transporter activity"/>
    <property type="evidence" value="ECO:0007669"/>
    <property type="project" value="InterPro"/>
</dbReference>
<dbReference type="Gene3D" id="1.20.1250.20">
    <property type="entry name" value="MFS general substrate transporter like domains"/>
    <property type="match status" value="1"/>
</dbReference>
<evidence type="ECO:0000256" key="1">
    <source>
        <dbReference type="ARBA" id="ARBA00004123"/>
    </source>
</evidence>
<dbReference type="InterPro" id="IPR034423">
    <property type="entry name" value="RBM19_RRM5"/>
</dbReference>
<feature type="domain" description="Major facilitator superfamily (MFS) profile" evidence="13">
    <location>
        <begin position="20"/>
        <end position="469"/>
    </location>
</feature>
<feature type="domain" description="RRM" evidence="12">
    <location>
        <begin position="1250"/>
        <end position="1330"/>
    </location>
</feature>
<dbReference type="CDD" id="cd12571">
    <property type="entry name" value="RRM6_RBM19"/>
    <property type="match status" value="1"/>
</dbReference>
<feature type="compositionally biased region" description="Basic and acidic residues" evidence="10">
    <location>
        <begin position="892"/>
        <end position="901"/>
    </location>
</feature>
<feature type="transmembrane region" description="Helical" evidence="11">
    <location>
        <begin position="353"/>
        <end position="374"/>
    </location>
</feature>
<dbReference type="InterPro" id="IPR036259">
    <property type="entry name" value="MFS_trans_sf"/>
</dbReference>
<reference evidence="14 15" key="1">
    <citation type="submission" date="2020-04" db="EMBL/GenBank/DDBJ databases">
        <authorList>
            <person name="Laetsch R D."/>
            <person name="Stevens L."/>
            <person name="Kumar S."/>
            <person name="Blaxter L. M."/>
        </authorList>
    </citation>
    <scope>NUCLEOTIDE SEQUENCE [LARGE SCALE GENOMIC DNA]</scope>
</reference>
<feature type="transmembrane region" description="Helical" evidence="11">
    <location>
        <begin position="130"/>
        <end position="149"/>
    </location>
</feature>
<feature type="region of interest" description="Disordered" evidence="10">
    <location>
        <begin position="480"/>
        <end position="511"/>
    </location>
</feature>
<dbReference type="PROSITE" id="PS50850">
    <property type="entry name" value="MFS"/>
    <property type="match status" value="1"/>
</dbReference>
<evidence type="ECO:0000256" key="6">
    <source>
        <dbReference type="ARBA" id="ARBA00022989"/>
    </source>
</evidence>
<dbReference type="Pfam" id="PF00076">
    <property type="entry name" value="RRM_1"/>
    <property type="match status" value="5"/>
</dbReference>
<feature type="compositionally biased region" description="Polar residues" evidence="10">
    <location>
        <begin position="1110"/>
        <end position="1123"/>
    </location>
</feature>
<feature type="compositionally biased region" description="Acidic residues" evidence="10">
    <location>
        <begin position="1100"/>
        <end position="1109"/>
    </location>
</feature>
<dbReference type="InterPro" id="IPR020846">
    <property type="entry name" value="MFS_dom"/>
</dbReference>
<keyword evidence="3 11" id="KW-0812">Transmembrane</keyword>
<dbReference type="InterPro" id="IPR003954">
    <property type="entry name" value="RRM_euk-type"/>
</dbReference>
<dbReference type="PANTHER" id="PTHR48039:SF5">
    <property type="entry name" value="RNA-BINDING PROTEIN 28"/>
    <property type="match status" value="1"/>
</dbReference>
<keyword evidence="15" id="KW-1185">Reference proteome</keyword>